<protein>
    <submittedName>
        <fullName evidence="3">Uncharacterized protein</fullName>
    </submittedName>
</protein>
<evidence type="ECO:0000313" key="4">
    <source>
        <dbReference type="Proteomes" id="UP001201463"/>
    </source>
</evidence>
<feature type="signal peptide" evidence="2">
    <location>
        <begin position="1"/>
        <end position="23"/>
    </location>
</feature>
<keyword evidence="2" id="KW-0732">Signal</keyword>
<evidence type="ECO:0000313" key="3">
    <source>
        <dbReference type="EMBL" id="MCE4540739.1"/>
    </source>
</evidence>
<comment type="caution">
    <text evidence="3">The sequence shown here is derived from an EMBL/GenBank/DDBJ whole genome shotgun (WGS) entry which is preliminary data.</text>
</comment>
<sequence>MLTLTTTRRLARGLALCSSLACAAGSPAGLATDPAAVKQLVDAVSLDVMSEASVDACADAGAAPQAQMRDAWVAWRERHQLAPLRTVVADLMRRQGSSAPSWTTLTEPMRQRVLADPAPDAACAALARDWQGPGMDVTALYPQARAVAAALVQAGIASQPSTPPTAAGRPTGQVLLPSQIPALAARHGGGWSVISDEAALRQLGPVYVKGRVTRNADHPGHFYLVQEQGDRQASQEVYLHFDAEAWMGREVVLRGLATSLRDGSLTLSSAALVRDPSGLAPSPLPQAPLARKAVLLQRVSRAPGQGLSEKELAAIVIHGEANYNYGTHWEEDVRFLLRDGTLYRRTEMPPDQLDVAASRRLEPQHWGRWRAAGKGYEMQGQDDDGRPGPWKAEPHHAVRPWPADTRLEGSYSRGSFSGSLITGGTSSNRSIRFTRDGRFERSYRSLSSTGSLQAIQGTVISGSGYGDGKGSSSTGGGTVGTGLGTVTAVSGTRHRDDGASRRGRYRLGGFVLALDYDDGHKERLLSFPVYDDQNTVYVGDGSLTLDK</sequence>
<dbReference type="RefSeq" id="WP_233395447.1">
    <property type="nucleotide sequence ID" value="NZ_JAJTWT010000023.1"/>
</dbReference>
<feature type="chain" id="PRO_5047292392" evidence="2">
    <location>
        <begin position="24"/>
        <end position="547"/>
    </location>
</feature>
<organism evidence="3 4">
    <name type="scientific">Pelomonas caseinilytica</name>
    <dbReference type="NCBI Taxonomy" id="2906763"/>
    <lineage>
        <taxon>Bacteria</taxon>
        <taxon>Pseudomonadati</taxon>
        <taxon>Pseudomonadota</taxon>
        <taxon>Betaproteobacteria</taxon>
        <taxon>Burkholderiales</taxon>
        <taxon>Sphaerotilaceae</taxon>
        <taxon>Roseateles</taxon>
    </lineage>
</organism>
<proteinExistence type="predicted"/>
<feature type="region of interest" description="Disordered" evidence="1">
    <location>
        <begin position="466"/>
        <end position="500"/>
    </location>
</feature>
<feature type="compositionally biased region" description="Gly residues" evidence="1">
    <location>
        <begin position="466"/>
        <end position="483"/>
    </location>
</feature>
<name>A0ABS8XIP9_9BURK</name>
<feature type="region of interest" description="Disordered" evidence="1">
    <location>
        <begin position="376"/>
        <end position="396"/>
    </location>
</feature>
<reference evidence="3 4" key="1">
    <citation type="submission" date="2021-12" db="EMBL/GenBank/DDBJ databases">
        <title>Genome seq of p7.</title>
        <authorList>
            <person name="Seo T."/>
        </authorList>
    </citation>
    <scope>NUCLEOTIDE SEQUENCE [LARGE SCALE GENOMIC DNA]</scope>
    <source>
        <strain evidence="3 4">P7</strain>
    </source>
</reference>
<evidence type="ECO:0000256" key="2">
    <source>
        <dbReference type="SAM" id="SignalP"/>
    </source>
</evidence>
<gene>
    <name evidence="3" type="ORF">LXT12_26265</name>
</gene>
<dbReference type="EMBL" id="JAJTWT010000023">
    <property type="protein sequence ID" value="MCE4540739.1"/>
    <property type="molecule type" value="Genomic_DNA"/>
</dbReference>
<accession>A0ABS8XIP9</accession>
<evidence type="ECO:0000256" key="1">
    <source>
        <dbReference type="SAM" id="MobiDB-lite"/>
    </source>
</evidence>
<dbReference type="Proteomes" id="UP001201463">
    <property type="component" value="Unassembled WGS sequence"/>
</dbReference>
<keyword evidence="4" id="KW-1185">Reference proteome</keyword>